<dbReference type="Proteomes" id="UP000215305">
    <property type="component" value="Unassembled WGS sequence"/>
</dbReference>
<feature type="domain" description="DNA ligase D 3'-phosphoesterase" evidence="2">
    <location>
        <begin position="136"/>
        <end position="275"/>
    </location>
</feature>
<accession>A0A397HQP5</accession>
<dbReference type="PANTHER" id="PTHR39465:SF1">
    <property type="entry name" value="DNA LIGASE D 3'-PHOSPHOESTERASE DOMAIN-CONTAINING PROTEIN"/>
    <property type="match status" value="1"/>
</dbReference>
<dbReference type="Pfam" id="PF13298">
    <property type="entry name" value="LigD_N"/>
    <property type="match status" value="1"/>
</dbReference>
<dbReference type="RefSeq" id="XP_026616930.1">
    <property type="nucleotide sequence ID" value="XM_026761786.1"/>
</dbReference>
<feature type="compositionally biased region" description="Polar residues" evidence="1">
    <location>
        <begin position="1"/>
        <end position="20"/>
    </location>
</feature>
<sequence length="457" mass="51480">MKRSLNGENKQLQSCSTSDQVLEDRKPCLLSTLDAPVSPPRRRSRNRKVPDDQPLPSLSSGKQTNGADSKRPGSEPSLAAIEAGTIEVTDHLKIFSSRLGRCARPVAPQVPRLPIRDWMNLYERNLHPNGRHFVIHQHDHPIAGPHYDLRLQFSETSSVSWSIMYGLPGDPNSRRLNRNATETRVHCFWNHLVETASARTGSMIIWDTGEYEILPSLSEPEMAETDDSRSELSDASLHSPVDKKTESEKLREAFRNHKIRLRLHGTRLPKNYTIILRLDKNLDFAKPSTRIPRKRRRRAIHSSSTRPDPSTSSDSQISDGEPRDQSADAKADIGTTPMASHSDSESAIDHQIRVNNAYPGSTNTIGSVHQRRWFATLDRVNSGFVPENAKANAGPGKKRWARKRNVRTGQELGFEPFYVRGPEVERSVVTGRLGKDVLEDEGVRDFVPRRGWRAVVE</sequence>
<dbReference type="InterPro" id="IPR014144">
    <property type="entry name" value="LigD_PE_domain"/>
</dbReference>
<evidence type="ECO:0000313" key="4">
    <source>
        <dbReference type="Proteomes" id="UP000215305"/>
    </source>
</evidence>
<feature type="region of interest" description="Disordered" evidence="1">
    <location>
        <begin position="287"/>
        <end position="346"/>
    </location>
</feature>
<evidence type="ECO:0000313" key="3">
    <source>
        <dbReference type="EMBL" id="RHZ62800.1"/>
    </source>
</evidence>
<dbReference type="OrthoDB" id="2588098at2759"/>
<organism evidence="3 4">
    <name type="scientific">Aspergillus thermomutatus</name>
    <name type="common">Neosartorya pseudofischeri</name>
    <dbReference type="NCBI Taxonomy" id="41047"/>
    <lineage>
        <taxon>Eukaryota</taxon>
        <taxon>Fungi</taxon>
        <taxon>Dikarya</taxon>
        <taxon>Ascomycota</taxon>
        <taxon>Pezizomycotina</taxon>
        <taxon>Eurotiomycetes</taxon>
        <taxon>Eurotiomycetidae</taxon>
        <taxon>Eurotiales</taxon>
        <taxon>Aspergillaceae</taxon>
        <taxon>Aspergillus</taxon>
        <taxon>Aspergillus subgen. Fumigati</taxon>
    </lineage>
</organism>
<feature type="compositionally biased region" description="Basic and acidic residues" evidence="1">
    <location>
        <begin position="240"/>
        <end position="249"/>
    </location>
</feature>
<feature type="compositionally biased region" description="Polar residues" evidence="1">
    <location>
        <begin position="56"/>
        <end position="67"/>
    </location>
</feature>
<keyword evidence="4" id="KW-1185">Reference proteome</keyword>
<feature type="compositionally biased region" description="Low complexity" evidence="1">
    <location>
        <begin position="302"/>
        <end position="315"/>
    </location>
</feature>
<dbReference type="EMBL" id="NKHU02000034">
    <property type="protein sequence ID" value="RHZ62800.1"/>
    <property type="molecule type" value="Genomic_DNA"/>
</dbReference>
<feature type="compositionally biased region" description="Basic residues" evidence="1">
    <location>
        <begin position="291"/>
        <end position="300"/>
    </location>
</feature>
<dbReference type="PANTHER" id="PTHR39465">
    <property type="entry name" value="DNA LIGASE D, 3'-PHOSPHOESTERASE DOMAIN"/>
    <property type="match status" value="1"/>
</dbReference>
<dbReference type="GeneID" id="38130141"/>
<proteinExistence type="predicted"/>
<comment type="caution">
    <text evidence="3">The sequence shown here is derived from an EMBL/GenBank/DDBJ whole genome shotgun (WGS) entry which is preliminary data.</text>
</comment>
<evidence type="ECO:0000256" key="1">
    <source>
        <dbReference type="SAM" id="MobiDB-lite"/>
    </source>
</evidence>
<feature type="region of interest" description="Disordered" evidence="1">
    <location>
        <begin position="1"/>
        <end position="76"/>
    </location>
</feature>
<dbReference type="AlphaFoldDB" id="A0A397HQP5"/>
<evidence type="ECO:0000259" key="2">
    <source>
        <dbReference type="Pfam" id="PF13298"/>
    </source>
</evidence>
<gene>
    <name evidence="3" type="ORF">CDV56_108167</name>
</gene>
<feature type="region of interest" description="Disordered" evidence="1">
    <location>
        <begin position="221"/>
        <end position="249"/>
    </location>
</feature>
<reference evidence="3" key="1">
    <citation type="submission" date="2018-08" db="EMBL/GenBank/DDBJ databases">
        <title>Draft genome sequence of azole-resistant Aspergillus thermomutatus (Neosartorya pseudofischeri) strain HMR AF 39, isolated from a human nasal aspirate.</title>
        <authorList>
            <person name="Parent-Michaud M."/>
            <person name="Dufresne P.J."/>
            <person name="Fournier E."/>
            <person name="Martineau C."/>
            <person name="Moreira S."/>
            <person name="Perkins V."/>
            <person name="De Repentigny L."/>
            <person name="Dufresne S.F."/>
        </authorList>
    </citation>
    <scope>NUCLEOTIDE SEQUENCE [LARGE SCALE GENOMIC DNA]</scope>
    <source>
        <strain evidence="3">HMR AF 39</strain>
    </source>
</reference>
<feature type="compositionally biased region" description="Basic and acidic residues" evidence="1">
    <location>
        <begin position="320"/>
        <end position="331"/>
    </location>
</feature>
<dbReference type="VEuPathDB" id="FungiDB:CDV56_108167"/>
<name>A0A397HQP5_ASPTH</name>
<protein>
    <recommendedName>
        <fullName evidence="2">DNA ligase D 3'-phosphoesterase domain-containing protein</fullName>
    </recommendedName>
</protein>